<dbReference type="STRING" id="1160509.A0A3N4IBN8"/>
<organism evidence="1 2">
    <name type="scientific">Ascobolus immersus RN42</name>
    <dbReference type="NCBI Taxonomy" id="1160509"/>
    <lineage>
        <taxon>Eukaryota</taxon>
        <taxon>Fungi</taxon>
        <taxon>Dikarya</taxon>
        <taxon>Ascomycota</taxon>
        <taxon>Pezizomycotina</taxon>
        <taxon>Pezizomycetes</taxon>
        <taxon>Pezizales</taxon>
        <taxon>Ascobolaceae</taxon>
        <taxon>Ascobolus</taxon>
    </lineage>
</organism>
<protein>
    <recommendedName>
        <fullName evidence="3">Fungal N-terminal domain-containing protein</fullName>
    </recommendedName>
</protein>
<accession>A0A3N4IBN8</accession>
<dbReference type="Proteomes" id="UP000275078">
    <property type="component" value="Unassembled WGS sequence"/>
</dbReference>
<proteinExistence type="predicted"/>
<evidence type="ECO:0000313" key="1">
    <source>
        <dbReference type="EMBL" id="RPA81621.1"/>
    </source>
</evidence>
<name>A0A3N4IBN8_ASCIM</name>
<gene>
    <name evidence="1" type="ORF">BJ508DRAFT_111387</name>
</gene>
<dbReference type="EMBL" id="ML119678">
    <property type="protein sequence ID" value="RPA81621.1"/>
    <property type="molecule type" value="Genomic_DNA"/>
</dbReference>
<sequence length="334" mass="37409">MSSTLLSMLPSGSTIATGLHLFRIFEEMRTAPFDIRAIEQEIHELCPILQQLHDRSIELGASNTLDQASGALWKESEKNLKLVLLNCDAILRETVTLLSRYNSGGKARFFPVVMDRLSWVMDGQGKAGRLKKRLDSEASKVTLNIAVGLMIQQRIETAGETVDLIHDDTQLMKSQIETLLEKLVAGGTDNNIEGTRAIKAQICVLLAKLHDELGESTLDPNNSESKHSLMLSRFLASTSTYAESTVLGDELDVEIEELSSRPEAPKERKPYATSEWNEHQFQQTCVDDEVLNRQVQQLLSIFKDSDTETERARFSADLPYPRIRLMEAAYSKPS</sequence>
<dbReference type="AlphaFoldDB" id="A0A3N4IBN8"/>
<evidence type="ECO:0000313" key="2">
    <source>
        <dbReference type="Proteomes" id="UP000275078"/>
    </source>
</evidence>
<keyword evidence="2" id="KW-1185">Reference proteome</keyword>
<evidence type="ECO:0008006" key="3">
    <source>
        <dbReference type="Google" id="ProtNLM"/>
    </source>
</evidence>
<reference evidence="1 2" key="1">
    <citation type="journal article" date="2018" name="Nat. Ecol. Evol.">
        <title>Pezizomycetes genomes reveal the molecular basis of ectomycorrhizal truffle lifestyle.</title>
        <authorList>
            <person name="Murat C."/>
            <person name="Payen T."/>
            <person name="Noel B."/>
            <person name="Kuo A."/>
            <person name="Morin E."/>
            <person name="Chen J."/>
            <person name="Kohler A."/>
            <person name="Krizsan K."/>
            <person name="Balestrini R."/>
            <person name="Da Silva C."/>
            <person name="Montanini B."/>
            <person name="Hainaut M."/>
            <person name="Levati E."/>
            <person name="Barry K.W."/>
            <person name="Belfiori B."/>
            <person name="Cichocki N."/>
            <person name="Clum A."/>
            <person name="Dockter R.B."/>
            <person name="Fauchery L."/>
            <person name="Guy J."/>
            <person name="Iotti M."/>
            <person name="Le Tacon F."/>
            <person name="Lindquist E.A."/>
            <person name="Lipzen A."/>
            <person name="Malagnac F."/>
            <person name="Mello A."/>
            <person name="Molinier V."/>
            <person name="Miyauchi S."/>
            <person name="Poulain J."/>
            <person name="Riccioni C."/>
            <person name="Rubini A."/>
            <person name="Sitrit Y."/>
            <person name="Splivallo R."/>
            <person name="Traeger S."/>
            <person name="Wang M."/>
            <person name="Zifcakova L."/>
            <person name="Wipf D."/>
            <person name="Zambonelli A."/>
            <person name="Paolocci F."/>
            <person name="Nowrousian M."/>
            <person name="Ottonello S."/>
            <person name="Baldrian P."/>
            <person name="Spatafora J.W."/>
            <person name="Henrissat B."/>
            <person name="Nagy L.G."/>
            <person name="Aury J.M."/>
            <person name="Wincker P."/>
            <person name="Grigoriev I.V."/>
            <person name="Bonfante P."/>
            <person name="Martin F.M."/>
        </authorList>
    </citation>
    <scope>NUCLEOTIDE SEQUENCE [LARGE SCALE GENOMIC DNA]</scope>
    <source>
        <strain evidence="1 2">RN42</strain>
    </source>
</reference>